<feature type="region of interest" description="Disordered" evidence="6">
    <location>
        <begin position="170"/>
        <end position="197"/>
    </location>
</feature>
<keyword evidence="4 5" id="KW-0472">Membrane</keyword>
<dbReference type="GO" id="GO:0065002">
    <property type="term" value="P:intracellular protein transmembrane transport"/>
    <property type="evidence" value="ECO:0007669"/>
    <property type="project" value="TreeGrafter"/>
</dbReference>
<keyword evidence="5" id="KW-0653">Protein transport</keyword>
<evidence type="ECO:0000256" key="3">
    <source>
        <dbReference type="ARBA" id="ARBA00022989"/>
    </source>
</evidence>
<accession>A0A366HTC4</accession>
<feature type="compositionally biased region" description="Low complexity" evidence="6">
    <location>
        <begin position="178"/>
        <end position="195"/>
    </location>
</feature>
<dbReference type="Proteomes" id="UP000253426">
    <property type="component" value="Unassembled WGS sequence"/>
</dbReference>
<comment type="similarity">
    <text evidence="5">Belongs to the TatC family.</text>
</comment>
<keyword evidence="2 5" id="KW-0812">Transmembrane</keyword>
<dbReference type="RefSeq" id="WP_113956451.1">
    <property type="nucleotide sequence ID" value="NZ_QNRR01000001.1"/>
</dbReference>
<feature type="compositionally biased region" description="Acidic residues" evidence="6">
    <location>
        <begin position="393"/>
        <end position="405"/>
    </location>
</feature>
<gene>
    <name evidence="5" type="primary">tatC</name>
    <name evidence="7" type="ORF">DES53_101319</name>
</gene>
<reference evidence="7 8" key="1">
    <citation type="submission" date="2018-06" db="EMBL/GenBank/DDBJ databases">
        <title>Genomic Encyclopedia of Type Strains, Phase IV (KMG-IV): sequencing the most valuable type-strain genomes for metagenomic binning, comparative biology and taxonomic classification.</title>
        <authorList>
            <person name="Goeker M."/>
        </authorList>
    </citation>
    <scope>NUCLEOTIDE SEQUENCE [LARGE SCALE GENOMIC DNA]</scope>
    <source>
        <strain evidence="7 8">DSM 25532</strain>
    </source>
</reference>
<feature type="compositionally biased region" description="Basic and acidic residues" evidence="6">
    <location>
        <begin position="445"/>
        <end position="459"/>
    </location>
</feature>
<comment type="subcellular location">
    <subcellularLocation>
        <location evidence="5">Cell membrane</location>
        <topology evidence="5">Multi-pass membrane protein</topology>
    </subcellularLocation>
    <subcellularLocation>
        <location evidence="1">Membrane</location>
        <topology evidence="1">Multi-pass membrane protein</topology>
    </subcellularLocation>
</comment>
<feature type="transmembrane region" description="Helical" evidence="5">
    <location>
        <begin position="128"/>
        <end position="150"/>
    </location>
</feature>
<feature type="transmembrane region" description="Helical" evidence="5">
    <location>
        <begin position="292"/>
        <end position="316"/>
    </location>
</feature>
<dbReference type="InterPro" id="IPR002033">
    <property type="entry name" value="TatC"/>
</dbReference>
<feature type="transmembrane region" description="Helical" evidence="5">
    <location>
        <begin position="351"/>
        <end position="374"/>
    </location>
</feature>
<dbReference type="Pfam" id="PF00902">
    <property type="entry name" value="TatC"/>
    <property type="match status" value="2"/>
</dbReference>
<evidence type="ECO:0000256" key="5">
    <source>
        <dbReference type="HAMAP-Rule" id="MF_00902"/>
    </source>
</evidence>
<keyword evidence="5" id="KW-0811">Translocation</keyword>
<evidence type="ECO:0000256" key="1">
    <source>
        <dbReference type="ARBA" id="ARBA00004141"/>
    </source>
</evidence>
<feature type="compositionally biased region" description="Basic and acidic residues" evidence="6">
    <location>
        <begin position="528"/>
        <end position="548"/>
    </location>
</feature>
<protein>
    <recommendedName>
        <fullName evidence="5">Sec-independent protein translocase protein TatC</fullName>
    </recommendedName>
</protein>
<evidence type="ECO:0000256" key="2">
    <source>
        <dbReference type="ARBA" id="ARBA00022692"/>
    </source>
</evidence>
<comment type="caution">
    <text evidence="7">The sequence shown here is derived from an EMBL/GenBank/DDBJ whole genome shotgun (WGS) entry which is preliminary data.</text>
</comment>
<dbReference type="GO" id="GO:0009977">
    <property type="term" value="F:proton motive force dependent protein transmembrane transporter activity"/>
    <property type="evidence" value="ECO:0007669"/>
    <property type="project" value="TreeGrafter"/>
</dbReference>
<feature type="transmembrane region" description="Helical" evidence="5">
    <location>
        <begin position="328"/>
        <end position="345"/>
    </location>
</feature>
<name>A0A366HTC4_9BACT</name>
<feature type="compositionally biased region" description="Pro residues" evidence="6">
    <location>
        <begin position="239"/>
        <end position="254"/>
    </location>
</feature>
<keyword evidence="5" id="KW-0813">Transport</keyword>
<feature type="compositionally biased region" description="Acidic residues" evidence="6">
    <location>
        <begin position="414"/>
        <end position="423"/>
    </location>
</feature>
<evidence type="ECO:0000256" key="6">
    <source>
        <dbReference type="SAM" id="MobiDB-lite"/>
    </source>
</evidence>
<keyword evidence="5" id="KW-1003">Cell membrane</keyword>
<dbReference type="EMBL" id="QNRR01000001">
    <property type="protein sequence ID" value="RBP47522.1"/>
    <property type="molecule type" value="Genomic_DNA"/>
</dbReference>
<dbReference type="PANTHER" id="PTHR30371">
    <property type="entry name" value="SEC-INDEPENDENT PROTEIN TRANSLOCASE PROTEIN TATC"/>
    <property type="match status" value="1"/>
</dbReference>
<proteinExistence type="inferred from homology"/>
<dbReference type="AlphaFoldDB" id="A0A366HTC4"/>
<dbReference type="GO" id="GO:0033281">
    <property type="term" value="C:TAT protein transport complex"/>
    <property type="evidence" value="ECO:0007669"/>
    <property type="project" value="UniProtKB-UniRule"/>
</dbReference>
<organism evidence="7 8">
    <name type="scientific">Roseimicrobium gellanilyticum</name>
    <dbReference type="NCBI Taxonomy" id="748857"/>
    <lineage>
        <taxon>Bacteria</taxon>
        <taxon>Pseudomonadati</taxon>
        <taxon>Verrucomicrobiota</taxon>
        <taxon>Verrucomicrobiia</taxon>
        <taxon>Verrucomicrobiales</taxon>
        <taxon>Verrucomicrobiaceae</taxon>
        <taxon>Roseimicrobium</taxon>
    </lineage>
</organism>
<comment type="function">
    <text evidence="5">Part of the twin-arginine translocation (Tat) system that transports large folded proteins containing a characteristic twin-arginine motif in their signal peptide across membranes.</text>
</comment>
<feature type="compositionally biased region" description="Low complexity" evidence="6">
    <location>
        <begin position="229"/>
        <end position="238"/>
    </location>
</feature>
<evidence type="ECO:0000256" key="4">
    <source>
        <dbReference type="ARBA" id="ARBA00023136"/>
    </source>
</evidence>
<feature type="region of interest" description="Disordered" evidence="6">
    <location>
        <begin position="223"/>
        <end position="256"/>
    </location>
</feature>
<dbReference type="OrthoDB" id="9777044at2"/>
<feature type="transmembrane region" description="Helical" evidence="5">
    <location>
        <begin position="39"/>
        <end position="58"/>
    </location>
</feature>
<feature type="compositionally biased region" description="Low complexity" evidence="6">
    <location>
        <begin position="460"/>
        <end position="478"/>
    </location>
</feature>
<evidence type="ECO:0000313" key="7">
    <source>
        <dbReference type="EMBL" id="RBP47522.1"/>
    </source>
</evidence>
<dbReference type="GO" id="GO:0043953">
    <property type="term" value="P:protein transport by the Tat complex"/>
    <property type="evidence" value="ECO:0007669"/>
    <property type="project" value="UniProtKB-UniRule"/>
</dbReference>
<evidence type="ECO:0000313" key="8">
    <source>
        <dbReference type="Proteomes" id="UP000253426"/>
    </source>
</evidence>
<dbReference type="PANTHER" id="PTHR30371:SF0">
    <property type="entry name" value="SEC-INDEPENDENT PROTEIN TRANSLOCASE PROTEIN TATC, CHLOROPLASTIC-RELATED"/>
    <property type="match status" value="1"/>
</dbReference>
<feature type="transmembrane region" description="Helical" evidence="5">
    <location>
        <begin position="95"/>
        <end position="116"/>
    </location>
</feature>
<sequence length="548" mass="59486">MFNWLFKKVVTFREKVAVDLGQGDDEKPFLDHLDDLRTMIVRMAVTLLVMTLATFFFIEELMAIMTYPLTLAGIEQQVTLQNLDPTGGFMTAMNVALVASVILAFPILLYFLLQFVLPGLRSNEKKVLFPALSVGAGLFLIGVLFAYFVVSPRALTFFYEFSRDMGAVSKNKKEEVQTQKAETPPATTTTLPDLKPGTRITATTAEGMSFVFEVVEVQAPRLESNKGATSPGSTGTAPVPTPGTTTPPPAPPDKPLVTAEASPTTAIAAVPAVAAATIAPATPFIWELKQYVKFICQFILIFGACFELPVVVMALVKLDVLNYKVMKTSRSWAAIIICVAAALITPTQDAMTLGLLAVPMYILYEICIWLAWWLEKRDRALYPEYYKEQDEDEKALEVADNDWDNENYNPWGGGDEEEDEDEGSGTKPKPQSTPPPSTDGSTPEGESKLEAGTEAKTDAEALSESPSSESPATSSEENSVSDTSYSAPEASITGDSPAVPEPESEPSPVPEEGKASPATDTSNDDDDWSLKKKDKPDDGPTADKRDTD</sequence>
<feature type="region of interest" description="Disordered" evidence="6">
    <location>
        <begin position="393"/>
        <end position="548"/>
    </location>
</feature>
<comment type="subunit">
    <text evidence="5">Forms a complex with TatA.</text>
</comment>
<dbReference type="HAMAP" id="MF_00902">
    <property type="entry name" value="TatC"/>
    <property type="match status" value="1"/>
</dbReference>
<keyword evidence="8" id="KW-1185">Reference proteome</keyword>
<keyword evidence="3 5" id="KW-1133">Transmembrane helix</keyword>
<dbReference type="PRINTS" id="PR01840">
    <property type="entry name" value="TATCFAMILY"/>
</dbReference>